<dbReference type="AlphaFoldDB" id="A0A0K0FAI9"/>
<keyword evidence="2" id="KW-1185">Reference proteome</keyword>
<name>A0A0K0FAI9_STRVS</name>
<feature type="compositionally biased region" description="Basic and acidic residues" evidence="1">
    <location>
        <begin position="164"/>
        <end position="183"/>
    </location>
</feature>
<accession>A0A0K0FAI9</accession>
<evidence type="ECO:0000313" key="2">
    <source>
        <dbReference type="Proteomes" id="UP000035680"/>
    </source>
</evidence>
<proteinExistence type="predicted"/>
<dbReference type="WBParaSite" id="SVE_0584400.1">
    <property type="protein sequence ID" value="SVE_0584400.1"/>
    <property type="gene ID" value="SVE_0584400"/>
</dbReference>
<organism evidence="2 3">
    <name type="scientific">Strongyloides venezuelensis</name>
    <name type="common">Threadworm</name>
    <dbReference type="NCBI Taxonomy" id="75913"/>
    <lineage>
        <taxon>Eukaryota</taxon>
        <taxon>Metazoa</taxon>
        <taxon>Ecdysozoa</taxon>
        <taxon>Nematoda</taxon>
        <taxon>Chromadorea</taxon>
        <taxon>Rhabditida</taxon>
        <taxon>Tylenchina</taxon>
        <taxon>Panagrolaimomorpha</taxon>
        <taxon>Strongyloidoidea</taxon>
        <taxon>Strongyloididae</taxon>
        <taxon>Strongyloides</taxon>
    </lineage>
</organism>
<reference evidence="3" key="2">
    <citation type="submission" date="2015-08" db="UniProtKB">
        <authorList>
            <consortium name="WormBaseParasite"/>
        </authorList>
    </citation>
    <scope>IDENTIFICATION</scope>
</reference>
<evidence type="ECO:0000313" key="3">
    <source>
        <dbReference type="WBParaSite" id="SVE_0584400.1"/>
    </source>
</evidence>
<dbReference type="Proteomes" id="UP000035680">
    <property type="component" value="Unassembled WGS sequence"/>
</dbReference>
<feature type="compositionally biased region" description="Polar residues" evidence="1">
    <location>
        <begin position="153"/>
        <end position="163"/>
    </location>
</feature>
<feature type="region of interest" description="Disordered" evidence="1">
    <location>
        <begin position="101"/>
        <end position="183"/>
    </location>
</feature>
<feature type="compositionally biased region" description="Basic and acidic residues" evidence="1">
    <location>
        <begin position="102"/>
        <end position="113"/>
    </location>
</feature>
<evidence type="ECO:0000256" key="1">
    <source>
        <dbReference type="SAM" id="MobiDB-lite"/>
    </source>
</evidence>
<protein>
    <submittedName>
        <fullName evidence="3">Protein TSSC4</fullName>
    </submittedName>
</protein>
<feature type="compositionally biased region" description="Basic and acidic residues" evidence="1">
    <location>
        <begin position="142"/>
        <end position="151"/>
    </location>
</feature>
<reference evidence="2" key="1">
    <citation type="submission" date="2014-07" db="EMBL/GenBank/DDBJ databases">
        <authorList>
            <person name="Martin A.A"/>
            <person name="De Silva N."/>
        </authorList>
    </citation>
    <scope>NUCLEOTIDE SEQUENCE</scope>
</reference>
<sequence>MSNFKRIVKDKHMEEKIDFVEFIKSTKKLDLCDSEVPQGCTSKPDNDETSKGKKFVDKEKERILKDYRKFSEDTIRVGKIINPKKLFKSSKTCSVFNAIESMDTKDNNEEKRHSNSNPGILNEEEDNIIRLPKFQNPNISKFSDKPEDKKNKSGCSPKSTTRVSIEKPSSEHPRMVKTMHTVDHEDGSIEAYFTEDIVYKK</sequence>